<evidence type="ECO:0000256" key="4">
    <source>
        <dbReference type="ARBA" id="ARBA00023136"/>
    </source>
</evidence>
<dbReference type="PATRIC" id="fig|157687.3.peg.2319"/>
<evidence type="ECO:0000256" key="5">
    <source>
        <dbReference type="SAM" id="Phobius"/>
    </source>
</evidence>
<evidence type="ECO:0000313" key="7">
    <source>
        <dbReference type="EMBL" id="KXB59490.1"/>
    </source>
</evidence>
<feature type="transmembrane region" description="Helical" evidence="5">
    <location>
        <begin position="131"/>
        <end position="147"/>
    </location>
</feature>
<evidence type="ECO:0000313" key="8">
    <source>
        <dbReference type="Proteomes" id="UP000070483"/>
    </source>
</evidence>
<gene>
    <name evidence="7" type="ORF">HMPREF3180_02313</name>
</gene>
<keyword evidence="3 5" id="KW-1133">Transmembrane helix</keyword>
<organism evidence="7 8">
    <name type="scientific">Leptotrichia wadei</name>
    <dbReference type="NCBI Taxonomy" id="157687"/>
    <lineage>
        <taxon>Bacteria</taxon>
        <taxon>Fusobacteriati</taxon>
        <taxon>Fusobacteriota</taxon>
        <taxon>Fusobacteriia</taxon>
        <taxon>Fusobacteriales</taxon>
        <taxon>Leptotrichiaceae</taxon>
        <taxon>Leptotrichia</taxon>
    </lineage>
</organism>
<feature type="transmembrane region" description="Helical" evidence="5">
    <location>
        <begin position="352"/>
        <end position="372"/>
    </location>
</feature>
<comment type="caution">
    <text evidence="7">The sequence shown here is derived from an EMBL/GenBank/DDBJ whole genome shotgun (WGS) entry which is preliminary data.</text>
</comment>
<feature type="transmembrane region" description="Helical" evidence="5">
    <location>
        <begin position="44"/>
        <end position="61"/>
    </location>
</feature>
<feature type="transmembrane region" description="Helical" evidence="5">
    <location>
        <begin position="413"/>
        <end position="429"/>
    </location>
</feature>
<dbReference type="InterPro" id="IPR007016">
    <property type="entry name" value="O-antigen_ligase-rel_domated"/>
</dbReference>
<evidence type="ECO:0000256" key="1">
    <source>
        <dbReference type="ARBA" id="ARBA00004141"/>
    </source>
</evidence>
<evidence type="ECO:0000256" key="2">
    <source>
        <dbReference type="ARBA" id="ARBA00022692"/>
    </source>
</evidence>
<dbReference type="GO" id="GO:0016020">
    <property type="term" value="C:membrane"/>
    <property type="evidence" value="ECO:0007669"/>
    <property type="project" value="UniProtKB-SubCell"/>
</dbReference>
<dbReference type="PANTHER" id="PTHR37422:SF13">
    <property type="entry name" value="LIPOPOLYSACCHARIDE BIOSYNTHESIS PROTEIN PA4999-RELATED"/>
    <property type="match status" value="1"/>
</dbReference>
<evidence type="ECO:0000256" key="3">
    <source>
        <dbReference type="ARBA" id="ARBA00022989"/>
    </source>
</evidence>
<feature type="transmembrane region" description="Helical" evidence="5">
    <location>
        <begin position="20"/>
        <end position="38"/>
    </location>
</feature>
<dbReference type="Proteomes" id="UP000070483">
    <property type="component" value="Unassembled WGS sequence"/>
</dbReference>
<keyword evidence="4 5" id="KW-0472">Membrane</keyword>
<feature type="transmembrane region" description="Helical" evidence="5">
    <location>
        <begin position="104"/>
        <end position="119"/>
    </location>
</feature>
<sequence>MKFIKKKGKLYMSNEKINLIINKAGFIFCLLLGVSLFLSEKFENNVVIPVLLLIFVISMFLKKNWKEFFSKIDMKFSIFLIIFVVMSFMIAVFDGGIGSRLDNYNLRYLIFFPLVYFINNNKRIFDFLKSFLFGGTVILILAIFNFIKNYNEWAHPKGFDYPRVTAILTVQDFANIMCIIFLYLLSFLLFYKNEDNKKNKIIKIYLAIMSVLVLFIVIVNRSKMVYICLIPTILYIMYKKRKRYVLAVILMCFAGYFMLPVSISNRIQYIVKYKNDPSSNLRVIFWKTGIEAFKQKPLYGWKAEERKKFNLDYYKKTGVSDYVYKYFLTGNKLRTQHYVASHNSYLQYLLDFGILGFVFFILMIISLLVKLFKMNFYKYDKNTKIIAFEIGTKVSFLAWIIQGMTDDNLNDKHLIITLTVLIFFIDYLYRNIKNQKNLNLESIE</sequence>
<feature type="transmembrane region" description="Helical" evidence="5">
    <location>
        <begin position="202"/>
        <end position="218"/>
    </location>
</feature>
<evidence type="ECO:0000259" key="6">
    <source>
        <dbReference type="Pfam" id="PF04932"/>
    </source>
</evidence>
<dbReference type="EMBL" id="LSDD01000172">
    <property type="protein sequence ID" value="KXB59490.1"/>
    <property type="molecule type" value="Genomic_DNA"/>
</dbReference>
<feature type="transmembrane region" description="Helical" evidence="5">
    <location>
        <begin position="167"/>
        <end position="190"/>
    </location>
</feature>
<dbReference type="PANTHER" id="PTHR37422">
    <property type="entry name" value="TEICHURONIC ACID BIOSYNTHESIS PROTEIN TUAE"/>
    <property type="match status" value="1"/>
</dbReference>
<proteinExistence type="predicted"/>
<dbReference type="AlphaFoldDB" id="A0A133ZVN0"/>
<accession>A0A133ZVN0</accession>
<feature type="transmembrane region" description="Helical" evidence="5">
    <location>
        <begin position="224"/>
        <end position="238"/>
    </location>
</feature>
<name>A0A133ZVN0_9FUSO</name>
<dbReference type="STRING" id="157687.HMPREF3180_02313"/>
<feature type="transmembrane region" description="Helical" evidence="5">
    <location>
        <begin position="245"/>
        <end position="263"/>
    </location>
</feature>
<comment type="subcellular location">
    <subcellularLocation>
        <location evidence="1">Membrane</location>
        <topology evidence="1">Multi-pass membrane protein</topology>
    </subcellularLocation>
</comment>
<keyword evidence="2 5" id="KW-0812">Transmembrane</keyword>
<protein>
    <submittedName>
        <fullName evidence="7">O-antigen polymerase</fullName>
    </submittedName>
</protein>
<feature type="domain" description="O-antigen ligase-related" evidence="6">
    <location>
        <begin position="209"/>
        <end position="361"/>
    </location>
</feature>
<dbReference type="InterPro" id="IPR051533">
    <property type="entry name" value="WaaL-like"/>
</dbReference>
<feature type="transmembrane region" description="Helical" evidence="5">
    <location>
        <begin position="73"/>
        <end position="92"/>
    </location>
</feature>
<reference evidence="8" key="1">
    <citation type="submission" date="2016-01" db="EMBL/GenBank/DDBJ databases">
        <authorList>
            <person name="Mitreva M."/>
            <person name="Pepin K.H."/>
            <person name="Mihindukulasuriya K.A."/>
            <person name="Fulton R."/>
            <person name="Fronick C."/>
            <person name="O'Laughlin M."/>
            <person name="Miner T."/>
            <person name="Herter B."/>
            <person name="Rosa B.A."/>
            <person name="Cordes M."/>
            <person name="Tomlinson C."/>
            <person name="Wollam A."/>
            <person name="Palsikar V.B."/>
            <person name="Mardis E.R."/>
            <person name="Wilson R.K."/>
        </authorList>
    </citation>
    <scope>NUCLEOTIDE SEQUENCE [LARGE SCALE GENOMIC DNA]</scope>
    <source>
        <strain evidence="8">KA00185</strain>
    </source>
</reference>
<feature type="transmembrane region" description="Helical" evidence="5">
    <location>
        <begin position="384"/>
        <end position="401"/>
    </location>
</feature>
<keyword evidence="8" id="KW-1185">Reference proteome</keyword>
<dbReference type="Pfam" id="PF04932">
    <property type="entry name" value="Wzy_C"/>
    <property type="match status" value="1"/>
</dbReference>